<dbReference type="EMBL" id="BARU01040462">
    <property type="protein sequence ID" value="GAH78030.1"/>
    <property type="molecule type" value="Genomic_DNA"/>
</dbReference>
<protein>
    <submittedName>
        <fullName evidence="1">Uncharacterized protein</fullName>
    </submittedName>
</protein>
<comment type="caution">
    <text evidence="1">The sequence shown here is derived from an EMBL/GenBank/DDBJ whole genome shotgun (WGS) entry which is preliminary data.</text>
</comment>
<gene>
    <name evidence="1" type="ORF">S03H2_62552</name>
</gene>
<dbReference type="GO" id="GO:0006355">
    <property type="term" value="P:regulation of DNA-templated transcription"/>
    <property type="evidence" value="ECO:0007669"/>
    <property type="project" value="InterPro"/>
</dbReference>
<dbReference type="InterPro" id="IPR010985">
    <property type="entry name" value="Ribbon_hlx_hlx"/>
</dbReference>
<reference evidence="1" key="1">
    <citation type="journal article" date="2014" name="Front. Microbiol.">
        <title>High frequency of phylogenetically diverse reductive dehalogenase-homologous genes in deep subseafloor sedimentary metagenomes.</title>
        <authorList>
            <person name="Kawai M."/>
            <person name="Futagami T."/>
            <person name="Toyoda A."/>
            <person name="Takaki Y."/>
            <person name="Nishi S."/>
            <person name="Hori S."/>
            <person name="Arai W."/>
            <person name="Tsubouchi T."/>
            <person name="Morono Y."/>
            <person name="Uchiyama I."/>
            <person name="Ito T."/>
            <person name="Fujiyama A."/>
            <person name="Inagaki F."/>
            <person name="Takami H."/>
        </authorList>
    </citation>
    <scope>NUCLEOTIDE SEQUENCE</scope>
    <source>
        <strain evidence="1">Expedition CK06-06</strain>
    </source>
</reference>
<proteinExistence type="predicted"/>
<sequence>MKEKTKVFTIRIPTDWHKNLLKIAEEECRTQNSVAKQAIKEFLEKNKTLKLIHSDRGS</sequence>
<dbReference type="Gene3D" id="1.10.1220.10">
    <property type="entry name" value="Met repressor-like"/>
    <property type="match status" value="1"/>
</dbReference>
<evidence type="ECO:0000313" key="1">
    <source>
        <dbReference type="EMBL" id="GAH78030.1"/>
    </source>
</evidence>
<name>X1J971_9ZZZZ</name>
<accession>X1J971</accession>
<organism evidence="1">
    <name type="scientific">marine sediment metagenome</name>
    <dbReference type="NCBI Taxonomy" id="412755"/>
    <lineage>
        <taxon>unclassified sequences</taxon>
        <taxon>metagenomes</taxon>
        <taxon>ecological metagenomes</taxon>
    </lineage>
</organism>
<dbReference type="InterPro" id="IPR013321">
    <property type="entry name" value="Arc_rbn_hlx_hlx"/>
</dbReference>
<dbReference type="AlphaFoldDB" id="X1J971"/>
<dbReference type="SUPFAM" id="SSF47598">
    <property type="entry name" value="Ribbon-helix-helix"/>
    <property type="match status" value="1"/>
</dbReference>